<dbReference type="InterPro" id="IPR040256">
    <property type="entry name" value="At4g02000-like"/>
</dbReference>
<feature type="domain" description="CCHC-type" evidence="2">
    <location>
        <begin position="331"/>
        <end position="346"/>
    </location>
</feature>
<dbReference type="PANTHER" id="PTHR31286">
    <property type="entry name" value="GLYCINE-RICH CELL WALL STRUCTURAL PROTEIN 1.8-LIKE"/>
    <property type="match status" value="1"/>
</dbReference>
<dbReference type="InterPro" id="IPR036875">
    <property type="entry name" value="Znf_CCHC_sf"/>
</dbReference>
<protein>
    <recommendedName>
        <fullName evidence="2">CCHC-type domain-containing protein</fullName>
    </recommendedName>
</protein>
<keyword evidence="1" id="KW-0862">Zinc</keyword>
<dbReference type="PANTHER" id="PTHR31286:SF99">
    <property type="entry name" value="DUF4283 DOMAIN-CONTAINING PROTEIN"/>
    <property type="match status" value="1"/>
</dbReference>
<reference evidence="3" key="1">
    <citation type="journal article" date="2022" name="Front. Genet.">
        <title>Chromosome-Scale Assembly of the Dendrobium nobile Genome Provides Insights Into the Molecular Mechanism of the Biosynthesis of the Medicinal Active Ingredient of Dendrobium.</title>
        <authorList>
            <person name="Xu Q."/>
            <person name="Niu S.-C."/>
            <person name="Li K.-L."/>
            <person name="Zheng P.-J."/>
            <person name="Zhang X.-J."/>
            <person name="Jia Y."/>
            <person name="Liu Y."/>
            <person name="Niu Y.-X."/>
            <person name="Yu L.-H."/>
            <person name="Chen D.-F."/>
            <person name="Zhang G.-Q."/>
        </authorList>
    </citation>
    <scope>NUCLEOTIDE SEQUENCE</scope>
    <source>
        <tissue evidence="3">Leaf</tissue>
    </source>
</reference>
<name>A0A8T3C1E6_DENNO</name>
<dbReference type="Proteomes" id="UP000829196">
    <property type="component" value="Unassembled WGS sequence"/>
</dbReference>
<keyword evidence="1" id="KW-0863">Zinc-finger</keyword>
<organism evidence="3 4">
    <name type="scientific">Dendrobium nobile</name>
    <name type="common">Orchid</name>
    <dbReference type="NCBI Taxonomy" id="94219"/>
    <lineage>
        <taxon>Eukaryota</taxon>
        <taxon>Viridiplantae</taxon>
        <taxon>Streptophyta</taxon>
        <taxon>Embryophyta</taxon>
        <taxon>Tracheophyta</taxon>
        <taxon>Spermatophyta</taxon>
        <taxon>Magnoliopsida</taxon>
        <taxon>Liliopsida</taxon>
        <taxon>Asparagales</taxon>
        <taxon>Orchidaceae</taxon>
        <taxon>Epidendroideae</taxon>
        <taxon>Malaxideae</taxon>
        <taxon>Dendrobiinae</taxon>
        <taxon>Dendrobium</taxon>
    </lineage>
</organism>
<dbReference type="OrthoDB" id="1001863at2759"/>
<dbReference type="InterPro" id="IPR025836">
    <property type="entry name" value="Zn_knuckle_CX2CX4HX4C"/>
</dbReference>
<dbReference type="InterPro" id="IPR025558">
    <property type="entry name" value="DUF4283"/>
</dbReference>
<evidence type="ECO:0000256" key="1">
    <source>
        <dbReference type="PROSITE-ProRule" id="PRU00047"/>
    </source>
</evidence>
<evidence type="ECO:0000259" key="2">
    <source>
        <dbReference type="PROSITE" id="PS50158"/>
    </source>
</evidence>
<gene>
    <name evidence="3" type="ORF">KFK09_003907</name>
</gene>
<dbReference type="PROSITE" id="PS50158">
    <property type="entry name" value="ZF_CCHC"/>
    <property type="match status" value="1"/>
</dbReference>
<keyword evidence="1" id="KW-0479">Metal-binding</keyword>
<keyword evidence="4" id="KW-1185">Reference proteome</keyword>
<dbReference type="InterPro" id="IPR001878">
    <property type="entry name" value="Znf_CCHC"/>
</dbReference>
<comment type="caution">
    <text evidence="3">The sequence shown here is derived from an EMBL/GenBank/DDBJ whole genome shotgun (WGS) entry which is preliminary data.</text>
</comment>
<evidence type="ECO:0000313" key="3">
    <source>
        <dbReference type="EMBL" id="KAI0524533.1"/>
    </source>
</evidence>
<dbReference type="Pfam" id="PF14392">
    <property type="entry name" value="zf-CCHC_4"/>
    <property type="match status" value="1"/>
</dbReference>
<dbReference type="EMBL" id="JAGYWB010000004">
    <property type="protein sequence ID" value="KAI0524533.1"/>
    <property type="molecule type" value="Genomic_DNA"/>
</dbReference>
<proteinExistence type="predicted"/>
<dbReference type="SUPFAM" id="SSF57756">
    <property type="entry name" value="Retrovirus zinc finger-like domains"/>
    <property type="match status" value="1"/>
</dbReference>
<dbReference type="GO" id="GO:0008270">
    <property type="term" value="F:zinc ion binding"/>
    <property type="evidence" value="ECO:0007669"/>
    <property type="project" value="UniProtKB-KW"/>
</dbReference>
<accession>A0A8T3C1E6</accession>
<evidence type="ECO:0000313" key="4">
    <source>
        <dbReference type="Proteomes" id="UP000829196"/>
    </source>
</evidence>
<sequence length="431" mass="49130">MDDRNTNSTASTANPIMLNSKGRLSFKRISPLNFRILESPLVIKEGDLLAKKKILPDLSKGKEVISFPNKLPKSPLSHFIIGANDKEASSSMRSFVDIMKNDKAIDKNNVNIINPITSENSNVWIKKPHIKINWIKKPEQMEDSNVVKLDLDKEMSNIQILNKSLVVKILGKDVPFSKSAIDLRKQWEKFGKFHLTLLGLDWLLCSFQSLEAMEEVLNGGPWFVGGFAVGLDKWSPNFSPQFLEGVSSPIWVRLPHLPLHCWDESNISRIVSRIGTPLLFDGNMFRWGRREFARACIRVNLNSKLPTGIWVEGSNGRFFQKFEYENLSSLCFKCGRIGHLDSVCPNVEEIHSFSNHKDNLYGPWMQVKFKQKKKPMFRAFFTWIQKKLGCEILAIHSDHGESLKLRDLETFVRIRGLAITSHLLGPLSRTG</sequence>
<dbReference type="Pfam" id="PF14111">
    <property type="entry name" value="DUF4283"/>
    <property type="match status" value="1"/>
</dbReference>
<dbReference type="GO" id="GO:0003676">
    <property type="term" value="F:nucleic acid binding"/>
    <property type="evidence" value="ECO:0007669"/>
    <property type="project" value="InterPro"/>
</dbReference>
<dbReference type="AlphaFoldDB" id="A0A8T3C1E6"/>